<dbReference type="Proteomes" id="UP000005952">
    <property type="component" value="Chromosome"/>
</dbReference>
<dbReference type="RefSeq" id="WP_015596814.1">
    <property type="nucleotide sequence ID" value="NC_021172.1"/>
</dbReference>
<gene>
    <name evidence="2" type="ORF">HYPDE_25463</name>
</gene>
<name>N0B3I9_9HYPH</name>
<feature type="transmembrane region" description="Helical" evidence="1">
    <location>
        <begin position="32"/>
        <end position="50"/>
    </location>
</feature>
<dbReference type="EMBL" id="CP005587">
    <property type="protein sequence ID" value="AGK56777.1"/>
    <property type="molecule type" value="Genomic_DNA"/>
</dbReference>
<evidence type="ECO:0000256" key="1">
    <source>
        <dbReference type="SAM" id="Phobius"/>
    </source>
</evidence>
<evidence type="ECO:0000313" key="2">
    <source>
        <dbReference type="EMBL" id="AGK56777.1"/>
    </source>
</evidence>
<dbReference type="eggNOG" id="ENOG50301V4">
    <property type="taxonomic scope" value="Bacteria"/>
</dbReference>
<dbReference type="HOGENOM" id="CLU_214368_0_0_5"/>
<proteinExistence type="predicted"/>
<accession>N0B3I9</accession>
<dbReference type="KEGG" id="hdt:HYPDE_25463"/>
<feature type="transmembrane region" description="Helical" evidence="1">
    <location>
        <begin position="6"/>
        <end position="23"/>
    </location>
</feature>
<keyword evidence="1" id="KW-0472">Membrane</keyword>
<keyword evidence="1" id="KW-1133">Transmembrane helix</keyword>
<keyword evidence="1" id="KW-0812">Transmembrane</keyword>
<protein>
    <submittedName>
        <fullName evidence="2">Uncharacterized protein</fullName>
    </submittedName>
</protein>
<dbReference type="STRING" id="670307.HYPDE_25463"/>
<reference evidence="2 3" key="1">
    <citation type="journal article" date="2013" name="Genome Announc.">
        <title>Genome sequences for three denitrifying bacterial strains isolated from a uranium- and nitrate-contaminated subsurface environment.</title>
        <authorList>
            <person name="Venkatramanan R."/>
            <person name="Prakash O."/>
            <person name="Woyke T."/>
            <person name="Chain P."/>
            <person name="Goodwin L.A."/>
            <person name="Watson D."/>
            <person name="Brooks S."/>
            <person name="Kostka J.E."/>
            <person name="Green S.J."/>
        </authorList>
    </citation>
    <scope>NUCLEOTIDE SEQUENCE [LARGE SCALE GENOMIC DNA]</scope>
    <source>
        <strain evidence="2 3">1NES1</strain>
    </source>
</reference>
<keyword evidence="3" id="KW-1185">Reference proteome</keyword>
<evidence type="ECO:0000313" key="3">
    <source>
        <dbReference type="Proteomes" id="UP000005952"/>
    </source>
</evidence>
<sequence length="52" mass="5499">MNEAQVGLVTLTPVLLVFIIFMYRQGAMTKSGAVVAALLSIVIATAMFVGQI</sequence>
<organism evidence="2 3">
    <name type="scientific">Hyphomicrobium denitrificans 1NES1</name>
    <dbReference type="NCBI Taxonomy" id="670307"/>
    <lineage>
        <taxon>Bacteria</taxon>
        <taxon>Pseudomonadati</taxon>
        <taxon>Pseudomonadota</taxon>
        <taxon>Alphaproteobacteria</taxon>
        <taxon>Hyphomicrobiales</taxon>
        <taxon>Hyphomicrobiaceae</taxon>
        <taxon>Hyphomicrobium</taxon>
    </lineage>
</organism>
<dbReference type="AlphaFoldDB" id="N0B3I9"/>